<evidence type="ECO:0000313" key="3">
    <source>
        <dbReference type="Proteomes" id="UP000295560"/>
    </source>
</evidence>
<dbReference type="SUPFAM" id="SSF54593">
    <property type="entry name" value="Glyoxalase/Bleomycin resistance protein/Dihydroxybiphenyl dioxygenase"/>
    <property type="match status" value="1"/>
</dbReference>
<dbReference type="InterPro" id="IPR037523">
    <property type="entry name" value="VOC_core"/>
</dbReference>
<keyword evidence="3" id="KW-1185">Reference proteome</keyword>
<dbReference type="OrthoDB" id="9798201at2"/>
<keyword evidence="2" id="KW-0456">Lyase</keyword>
<dbReference type="InterPro" id="IPR029068">
    <property type="entry name" value="Glyas_Bleomycin-R_OHBP_Dase"/>
</dbReference>
<organism evidence="2 3">
    <name type="scientific">Pseudonocardia endophytica</name>
    <dbReference type="NCBI Taxonomy" id="401976"/>
    <lineage>
        <taxon>Bacteria</taxon>
        <taxon>Bacillati</taxon>
        <taxon>Actinomycetota</taxon>
        <taxon>Actinomycetes</taxon>
        <taxon>Pseudonocardiales</taxon>
        <taxon>Pseudonocardiaceae</taxon>
        <taxon>Pseudonocardia</taxon>
    </lineage>
</organism>
<name>A0A4R1HL65_PSEEN</name>
<dbReference type="GO" id="GO:0016829">
    <property type="term" value="F:lyase activity"/>
    <property type="evidence" value="ECO:0007669"/>
    <property type="project" value="UniProtKB-KW"/>
</dbReference>
<dbReference type="RefSeq" id="WP_132430016.1">
    <property type="nucleotide sequence ID" value="NZ_SMFZ01000002.1"/>
</dbReference>
<protein>
    <submittedName>
        <fullName evidence="2">Putative enzyme related to lactoylglutathione lyase</fullName>
    </submittedName>
</protein>
<comment type="caution">
    <text evidence="2">The sequence shown here is derived from an EMBL/GenBank/DDBJ whole genome shotgun (WGS) entry which is preliminary data.</text>
</comment>
<dbReference type="PANTHER" id="PTHR33993:SF14">
    <property type="entry name" value="GB|AAF24581.1"/>
    <property type="match status" value="1"/>
</dbReference>
<evidence type="ECO:0000259" key="1">
    <source>
        <dbReference type="PROSITE" id="PS51819"/>
    </source>
</evidence>
<feature type="domain" description="VOC" evidence="1">
    <location>
        <begin position="1"/>
        <end position="118"/>
    </location>
</feature>
<reference evidence="2 3" key="1">
    <citation type="submission" date="2019-03" db="EMBL/GenBank/DDBJ databases">
        <title>Sequencing the genomes of 1000 actinobacteria strains.</title>
        <authorList>
            <person name="Klenk H.-P."/>
        </authorList>
    </citation>
    <scope>NUCLEOTIDE SEQUENCE [LARGE SCALE GENOMIC DNA]</scope>
    <source>
        <strain evidence="2 3">DSM 44969</strain>
    </source>
</reference>
<dbReference type="InterPro" id="IPR052164">
    <property type="entry name" value="Anthracycline_SecMetBiosynth"/>
</dbReference>
<dbReference type="Gene3D" id="3.10.180.10">
    <property type="entry name" value="2,3-Dihydroxybiphenyl 1,2-Dioxygenase, domain 1"/>
    <property type="match status" value="1"/>
</dbReference>
<dbReference type="PANTHER" id="PTHR33993">
    <property type="entry name" value="GLYOXALASE-RELATED"/>
    <property type="match status" value="1"/>
</dbReference>
<sequence length="122" mass="12949">MTTSITPILVTKDAERLGAFYRDLLGTTETDRVPPDGPVFYLGIAIGSGSLGLVSDDGAPDGPQRFLVSIEVEDVDAFLPRVEQLGGTVEGPPNDMPWGQRVAHVKDPDGNAVNLTTTTARN</sequence>
<dbReference type="InterPro" id="IPR004360">
    <property type="entry name" value="Glyas_Fos-R_dOase_dom"/>
</dbReference>
<accession>A0A4R1HL65</accession>
<gene>
    <name evidence="2" type="ORF">EV378_5225</name>
</gene>
<dbReference type="AlphaFoldDB" id="A0A4R1HL65"/>
<evidence type="ECO:0000313" key="2">
    <source>
        <dbReference type="EMBL" id="TCK21245.1"/>
    </source>
</evidence>
<dbReference type="Proteomes" id="UP000295560">
    <property type="component" value="Unassembled WGS sequence"/>
</dbReference>
<dbReference type="Pfam" id="PF00903">
    <property type="entry name" value="Glyoxalase"/>
    <property type="match status" value="1"/>
</dbReference>
<proteinExistence type="predicted"/>
<dbReference type="EMBL" id="SMFZ01000002">
    <property type="protein sequence ID" value="TCK21245.1"/>
    <property type="molecule type" value="Genomic_DNA"/>
</dbReference>
<dbReference type="PROSITE" id="PS51819">
    <property type="entry name" value="VOC"/>
    <property type="match status" value="1"/>
</dbReference>